<comment type="caution">
    <text evidence="2">The sequence shown here is derived from an EMBL/GenBank/DDBJ whole genome shotgun (WGS) entry which is preliminary data.</text>
</comment>
<dbReference type="EMBL" id="JACIJD010000018">
    <property type="protein sequence ID" value="MBB5695436.1"/>
    <property type="molecule type" value="Genomic_DNA"/>
</dbReference>
<feature type="region of interest" description="Disordered" evidence="1">
    <location>
        <begin position="36"/>
        <end position="65"/>
    </location>
</feature>
<dbReference type="AlphaFoldDB" id="A0A840Y5K9"/>
<dbReference type="InterPro" id="IPR050900">
    <property type="entry name" value="Transposase_IS3/IS150/IS904"/>
</dbReference>
<evidence type="ECO:0000313" key="2">
    <source>
        <dbReference type="EMBL" id="MBB5695436.1"/>
    </source>
</evidence>
<protein>
    <submittedName>
        <fullName evidence="2">Transposase InsO family protein</fullName>
    </submittedName>
</protein>
<accession>A0A840Y5K9</accession>
<keyword evidence="3" id="KW-1185">Reference proteome</keyword>
<reference evidence="2 3" key="1">
    <citation type="submission" date="2020-08" db="EMBL/GenBank/DDBJ databases">
        <title>Genomic Encyclopedia of Type Strains, Phase IV (KMG-IV): sequencing the most valuable type-strain genomes for metagenomic binning, comparative biology and taxonomic classification.</title>
        <authorList>
            <person name="Goeker M."/>
        </authorList>
    </citation>
    <scope>NUCLEOTIDE SEQUENCE [LARGE SCALE GENOMIC DNA]</scope>
    <source>
        <strain evidence="2 3">DSM 25622</strain>
    </source>
</reference>
<evidence type="ECO:0000313" key="3">
    <source>
        <dbReference type="Proteomes" id="UP000580654"/>
    </source>
</evidence>
<organism evidence="2 3">
    <name type="scientific">Muricoccus pecuniae</name>
    <dbReference type="NCBI Taxonomy" id="693023"/>
    <lineage>
        <taxon>Bacteria</taxon>
        <taxon>Pseudomonadati</taxon>
        <taxon>Pseudomonadota</taxon>
        <taxon>Alphaproteobacteria</taxon>
        <taxon>Acetobacterales</taxon>
        <taxon>Roseomonadaceae</taxon>
        <taxon>Muricoccus</taxon>
    </lineage>
</organism>
<dbReference type="PANTHER" id="PTHR46889">
    <property type="entry name" value="TRANSPOSASE INSF FOR INSERTION SEQUENCE IS3B-RELATED"/>
    <property type="match status" value="1"/>
</dbReference>
<evidence type="ECO:0000256" key="1">
    <source>
        <dbReference type="SAM" id="MobiDB-lite"/>
    </source>
</evidence>
<sequence length="65" mass="7180">MLDLLSRKAVGWAMLETMAQALTLAARRMAITNRKPGPGLLHHAGRGSHYVPFRRVPPFVSGDVR</sequence>
<name>A0A840Y5K9_9PROT</name>
<dbReference type="Proteomes" id="UP000580654">
    <property type="component" value="Unassembled WGS sequence"/>
</dbReference>
<gene>
    <name evidence="2" type="ORF">FHS87_003495</name>
</gene>
<proteinExistence type="predicted"/>